<sequence length="67" mass="7923">MGDRMLRWNGLDWRLMRTTWIRMAQAVTTTRMVIGHQLVRSQEIEDDNNSATRKSTVEHQIGRVVIR</sequence>
<comment type="caution">
    <text evidence="1">The sequence shown here is derived from an EMBL/GenBank/DDBJ whole genome shotgun (WGS) entry which is preliminary data.</text>
</comment>
<gene>
    <name evidence="1" type="primary">Cnig_chr_V.g20175</name>
    <name evidence="1" type="ORF">B9Z55_020175</name>
</gene>
<reference evidence="2" key="1">
    <citation type="submission" date="2017-10" db="EMBL/GenBank/DDBJ databases">
        <title>Rapid genome shrinkage in a self-fertile nematode reveals novel sperm competition proteins.</title>
        <authorList>
            <person name="Yin D."/>
            <person name="Schwarz E.M."/>
            <person name="Thomas C.G."/>
            <person name="Felde R.L."/>
            <person name="Korf I.F."/>
            <person name="Cutter A.D."/>
            <person name="Schartner C.M."/>
            <person name="Ralston E.J."/>
            <person name="Meyer B.J."/>
            <person name="Haag E.S."/>
        </authorList>
    </citation>
    <scope>NUCLEOTIDE SEQUENCE [LARGE SCALE GENOMIC DNA]</scope>
    <source>
        <strain evidence="2">JU1422</strain>
    </source>
</reference>
<dbReference type="Proteomes" id="UP000230233">
    <property type="component" value="Chromosome V"/>
</dbReference>
<organism evidence="1 2">
    <name type="scientific">Caenorhabditis nigoni</name>
    <dbReference type="NCBI Taxonomy" id="1611254"/>
    <lineage>
        <taxon>Eukaryota</taxon>
        <taxon>Metazoa</taxon>
        <taxon>Ecdysozoa</taxon>
        <taxon>Nematoda</taxon>
        <taxon>Chromadorea</taxon>
        <taxon>Rhabditida</taxon>
        <taxon>Rhabditina</taxon>
        <taxon>Rhabditomorpha</taxon>
        <taxon>Rhabditoidea</taxon>
        <taxon>Rhabditidae</taxon>
        <taxon>Peloderinae</taxon>
        <taxon>Caenorhabditis</taxon>
    </lineage>
</organism>
<accession>A0A2G5TM34</accession>
<dbReference type="AlphaFoldDB" id="A0A2G5TM34"/>
<proteinExistence type="predicted"/>
<dbReference type="OrthoDB" id="10422743at2759"/>
<name>A0A2G5TM34_9PELO</name>
<protein>
    <submittedName>
        <fullName evidence="1">Uncharacterized protein</fullName>
    </submittedName>
</protein>
<evidence type="ECO:0000313" key="1">
    <source>
        <dbReference type="EMBL" id="PIC28171.1"/>
    </source>
</evidence>
<evidence type="ECO:0000313" key="2">
    <source>
        <dbReference type="Proteomes" id="UP000230233"/>
    </source>
</evidence>
<keyword evidence="2" id="KW-1185">Reference proteome</keyword>
<dbReference type="EMBL" id="PDUG01000005">
    <property type="protein sequence ID" value="PIC28171.1"/>
    <property type="molecule type" value="Genomic_DNA"/>
</dbReference>